<dbReference type="AlphaFoldDB" id="A0A1Z5HTQ3"/>
<dbReference type="Pfam" id="PF00753">
    <property type="entry name" value="Lactamase_B"/>
    <property type="match status" value="1"/>
</dbReference>
<keyword evidence="7" id="KW-1185">Reference proteome</keyword>
<gene>
    <name evidence="6" type="ORF">KKC1_18450</name>
</gene>
<dbReference type="Proteomes" id="UP000197032">
    <property type="component" value="Unassembled WGS sequence"/>
</dbReference>
<keyword evidence="2" id="KW-0479">Metal-binding</keyword>
<dbReference type="RefSeq" id="WP_088553985.1">
    <property type="nucleotide sequence ID" value="NZ_BDGJ01000090.1"/>
</dbReference>
<protein>
    <submittedName>
        <fullName evidence="6">Zn-dependent hydrolase</fullName>
    </submittedName>
</protein>
<dbReference type="PANTHER" id="PTHR46233">
    <property type="entry name" value="HYDROXYACYLGLUTATHIONE HYDROLASE GLOC"/>
    <property type="match status" value="1"/>
</dbReference>
<evidence type="ECO:0000256" key="1">
    <source>
        <dbReference type="ARBA" id="ARBA00001947"/>
    </source>
</evidence>
<feature type="domain" description="Metallo-beta-lactamase" evidence="5">
    <location>
        <begin position="12"/>
        <end position="190"/>
    </location>
</feature>
<evidence type="ECO:0000259" key="5">
    <source>
        <dbReference type="SMART" id="SM00849"/>
    </source>
</evidence>
<evidence type="ECO:0000313" key="6">
    <source>
        <dbReference type="EMBL" id="GAW92695.1"/>
    </source>
</evidence>
<evidence type="ECO:0000256" key="2">
    <source>
        <dbReference type="ARBA" id="ARBA00022723"/>
    </source>
</evidence>
<proteinExistence type="predicted"/>
<accession>A0A1Z5HTQ3</accession>
<sequence>MFLKTLVVGAIATNCYIVGCEKTKEAAVIDPGSDAAAILREAEQAGYAIKKIINTHGHVDHIGANKAIKDATGATLLIHRDDAGFLSDAAKNLSTFTGMRITGPKADEIISEGDIIEIGSTVKLEVLHTPGHTPGSICLKGDNFIFTGDTLFAGSVGRTDLPGGSYSTLINSIRDKLLLLDDDFTVYPGHGPSSTIGYERVNNPFLK</sequence>
<evidence type="ECO:0000313" key="7">
    <source>
        <dbReference type="Proteomes" id="UP000197032"/>
    </source>
</evidence>
<organism evidence="6 7">
    <name type="scientific">Calderihabitans maritimus</name>
    <dbReference type="NCBI Taxonomy" id="1246530"/>
    <lineage>
        <taxon>Bacteria</taxon>
        <taxon>Bacillati</taxon>
        <taxon>Bacillota</taxon>
        <taxon>Clostridia</taxon>
        <taxon>Neomoorellales</taxon>
        <taxon>Calderihabitantaceae</taxon>
        <taxon>Calderihabitans</taxon>
    </lineage>
</organism>
<dbReference type="SMART" id="SM00849">
    <property type="entry name" value="Lactamase_B"/>
    <property type="match status" value="1"/>
</dbReference>
<dbReference type="CDD" id="cd06262">
    <property type="entry name" value="metallo-hydrolase-like_MBL-fold"/>
    <property type="match status" value="1"/>
</dbReference>
<dbReference type="Gene3D" id="3.60.15.10">
    <property type="entry name" value="Ribonuclease Z/Hydroxyacylglutathione hydrolase-like"/>
    <property type="match status" value="1"/>
</dbReference>
<dbReference type="SUPFAM" id="SSF56281">
    <property type="entry name" value="Metallo-hydrolase/oxidoreductase"/>
    <property type="match status" value="1"/>
</dbReference>
<evidence type="ECO:0000256" key="3">
    <source>
        <dbReference type="ARBA" id="ARBA00022801"/>
    </source>
</evidence>
<comment type="cofactor">
    <cofactor evidence="1">
        <name>Zn(2+)</name>
        <dbReference type="ChEBI" id="CHEBI:29105"/>
    </cofactor>
</comment>
<dbReference type="OrthoDB" id="9802248at2"/>
<keyword evidence="4" id="KW-0862">Zinc</keyword>
<dbReference type="InterPro" id="IPR001279">
    <property type="entry name" value="Metallo-B-lactamas"/>
</dbReference>
<dbReference type="InterPro" id="IPR036866">
    <property type="entry name" value="RibonucZ/Hydroxyglut_hydro"/>
</dbReference>
<evidence type="ECO:0000256" key="4">
    <source>
        <dbReference type="ARBA" id="ARBA00022833"/>
    </source>
</evidence>
<dbReference type="GO" id="GO:0046872">
    <property type="term" value="F:metal ion binding"/>
    <property type="evidence" value="ECO:0007669"/>
    <property type="project" value="UniProtKB-KW"/>
</dbReference>
<dbReference type="EMBL" id="BDGJ01000090">
    <property type="protein sequence ID" value="GAW92695.1"/>
    <property type="molecule type" value="Genomic_DNA"/>
</dbReference>
<dbReference type="GO" id="GO:0016787">
    <property type="term" value="F:hydrolase activity"/>
    <property type="evidence" value="ECO:0007669"/>
    <property type="project" value="UniProtKB-KW"/>
</dbReference>
<keyword evidence="3 6" id="KW-0378">Hydrolase</keyword>
<comment type="caution">
    <text evidence="6">The sequence shown here is derived from an EMBL/GenBank/DDBJ whole genome shotgun (WGS) entry which is preliminary data.</text>
</comment>
<dbReference type="InterPro" id="IPR051453">
    <property type="entry name" value="MBL_Glyoxalase_II"/>
</dbReference>
<name>A0A1Z5HTQ3_9FIRM</name>
<dbReference type="PANTHER" id="PTHR46233:SF3">
    <property type="entry name" value="HYDROXYACYLGLUTATHIONE HYDROLASE GLOC"/>
    <property type="match status" value="1"/>
</dbReference>
<reference evidence="7" key="1">
    <citation type="journal article" date="2017" name="Appl. Environ. Microbiol.">
        <title>Genomic analysis of Calderihabitans maritimus KKC1, a thermophilic hydrogenogenic carboxydotrophic bacterium isolated from marine sediment.</title>
        <authorList>
            <person name="Omae K."/>
            <person name="Yoneda Y."/>
            <person name="Fukuyama Y."/>
            <person name="Yoshida T."/>
            <person name="Sako Y."/>
        </authorList>
    </citation>
    <scope>NUCLEOTIDE SEQUENCE [LARGE SCALE GENOMIC DNA]</scope>
    <source>
        <strain evidence="7">KKC1</strain>
    </source>
</reference>